<evidence type="ECO:0000313" key="3">
    <source>
        <dbReference type="Proteomes" id="UP000462212"/>
    </source>
</evidence>
<keyword evidence="3" id="KW-1185">Reference proteome</keyword>
<evidence type="ECO:0000256" key="1">
    <source>
        <dbReference type="SAM" id="MobiDB-lite"/>
    </source>
</evidence>
<feature type="region of interest" description="Disordered" evidence="1">
    <location>
        <begin position="34"/>
        <end position="99"/>
    </location>
</feature>
<feature type="region of interest" description="Disordered" evidence="1">
    <location>
        <begin position="131"/>
        <end position="154"/>
    </location>
</feature>
<organism evidence="2 3">
    <name type="scientific">Lachnellula subtilissima</name>
    <dbReference type="NCBI Taxonomy" id="602034"/>
    <lineage>
        <taxon>Eukaryota</taxon>
        <taxon>Fungi</taxon>
        <taxon>Dikarya</taxon>
        <taxon>Ascomycota</taxon>
        <taxon>Pezizomycotina</taxon>
        <taxon>Leotiomycetes</taxon>
        <taxon>Helotiales</taxon>
        <taxon>Lachnaceae</taxon>
        <taxon>Lachnellula</taxon>
    </lineage>
</organism>
<feature type="compositionally biased region" description="Low complexity" evidence="1">
    <location>
        <begin position="51"/>
        <end position="96"/>
    </location>
</feature>
<evidence type="ECO:0000313" key="2">
    <source>
        <dbReference type="EMBL" id="TVY39348.1"/>
    </source>
</evidence>
<name>A0A8H8RQL3_9HELO</name>
<dbReference type="AlphaFoldDB" id="A0A8H8RQL3"/>
<feature type="compositionally biased region" description="Basic and acidic residues" evidence="1">
    <location>
        <begin position="132"/>
        <end position="146"/>
    </location>
</feature>
<protein>
    <submittedName>
        <fullName evidence="2">Uncharacterized protein</fullName>
    </submittedName>
</protein>
<feature type="region of interest" description="Disordered" evidence="1">
    <location>
        <begin position="178"/>
        <end position="216"/>
    </location>
</feature>
<accession>A0A8H8RQL3</accession>
<feature type="compositionally biased region" description="Polar residues" evidence="1">
    <location>
        <begin position="181"/>
        <end position="202"/>
    </location>
</feature>
<gene>
    <name evidence="2" type="ORF">LSUB1_G002874</name>
</gene>
<reference evidence="2 3" key="1">
    <citation type="submission" date="2018-05" db="EMBL/GenBank/DDBJ databases">
        <title>Genome sequencing and assembly of the regulated plant pathogen Lachnellula willkommii and related sister species for the development of diagnostic species identification markers.</title>
        <authorList>
            <person name="Giroux E."/>
            <person name="Bilodeau G."/>
        </authorList>
    </citation>
    <scope>NUCLEOTIDE SEQUENCE [LARGE SCALE GENOMIC DNA]</scope>
    <source>
        <strain evidence="2 3">CBS 197.66</strain>
    </source>
</reference>
<dbReference type="Proteomes" id="UP000462212">
    <property type="component" value="Unassembled WGS sequence"/>
</dbReference>
<comment type="caution">
    <text evidence="2">The sequence shown here is derived from an EMBL/GenBank/DDBJ whole genome shotgun (WGS) entry which is preliminary data.</text>
</comment>
<feature type="compositionally biased region" description="Basic and acidic residues" evidence="1">
    <location>
        <begin position="35"/>
        <end position="49"/>
    </location>
</feature>
<dbReference type="EMBL" id="QGMJ01000233">
    <property type="protein sequence ID" value="TVY39348.1"/>
    <property type="molecule type" value="Genomic_DNA"/>
</dbReference>
<dbReference type="OrthoDB" id="5332316at2759"/>
<proteinExistence type="predicted"/>
<sequence>MLLARPLPPQFLLPAWNARQLAGAHAVLHQQQRACKSDDTSSQNKEDIRFNWNSNKDTNTSSTTNTKNPNPSPLSRSTSDTETTPSSTGDSRGSSHSLRRTVMSMRRDSRDLRPAKSTAALSLFEELFPEESEAKKKAEDRKEKPGRLPAFDWNKTIAGDGDGYNVKLERKRLQTEFRGLPSQTPVALSGNSLRAENPQSGYLSEKEAEDGERGRRREASVLVLNSAMKTLEESDFFRVGPRGEHIEGWTIIPGRDNNTLRPLGHYYILFYNNVAAKTYLDSLYGIWKIAKRRSAWESSGIPGMPLPPGMLRDGEDIQKLVKSFTLVPPYSQLFLRMLSKPYKPAMLRLLDEGGPGAIAARKTKADNMVLITSDIGVFDPQELLRAINDDGKRRNLHWKLALSKDRLVQLKDDPVVNGMEEETGGSPKLKQRTLRPPARYVLSFKDRHEARRFVREWHKRSMPEKKNPRPGEELPPVINAEILW</sequence>